<dbReference type="EMBL" id="JADOUF010000001">
    <property type="protein sequence ID" value="MBG6137490.1"/>
    <property type="molecule type" value="Genomic_DNA"/>
</dbReference>
<dbReference type="RefSeq" id="WP_197004351.1">
    <property type="nucleotide sequence ID" value="NZ_BONS01000020.1"/>
</dbReference>
<evidence type="ECO:0000256" key="1">
    <source>
        <dbReference type="SAM" id="MobiDB-lite"/>
    </source>
</evidence>
<name>A0A8J7KGK8_9ACTN</name>
<keyword evidence="3" id="KW-1185">Reference proteome</keyword>
<feature type="compositionally biased region" description="Low complexity" evidence="1">
    <location>
        <begin position="70"/>
        <end position="91"/>
    </location>
</feature>
<evidence type="ECO:0000313" key="2">
    <source>
        <dbReference type="EMBL" id="MBG6137490.1"/>
    </source>
</evidence>
<dbReference type="Proteomes" id="UP000622552">
    <property type="component" value="Unassembled WGS sequence"/>
</dbReference>
<accession>A0A8J7KGK8</accession>
<organism evidence="2 3">
    <name type="scientific">Longispora fulva</name>
    <dbReference type="NCBI Taxonomy" id="619741"/>
    <lineage>
        <taxon>Bacteria</taxon>
        <taxon>Bacillati</taxon>
        <taxon>Actinomycetota</taxon>
        <taxon>Actinomycetes</taxon>
        <taxon>Micromonosporales</taxon>
        <taxon>Micromonosporaceae</taxon>
        <taxon>Longispora</taxon>
    </lineage>
</organism>
<gene>
    <name evidence="2" type="ORF">IW245_003684</name>
</gene>
<dbReference type="InterPro" id="IPR057999">
    <property type="entry name" value="Gp49"/>
</dbReference>
<protein>
    <submittedName>
        <fullName evidence="2">Uncharacterized protein</fullName>
    </submittedName>
</protein>
<evidence type="ECO:0000313" key="3">
    <source>
        <dbReference type="Proteomes" id="UP000622552"/>
    </source>
</evidence>
<reference evidence="2" key="1">
    <citation type="submission" date="2020-11" db="EMBL/GenBank/DDBJ databases">
        <title>Sequencing the genomes of 1000 actinobacteria strains.</title>
        <authorList>
            <person name="Klenk H.-P."/>
        </authorList>
    </citation>
    <scope>NUCLEOTIDE SEQUENCE</scope>
    <source>
        <strain evidence="2">DSM 45356</strain>
    </source>
</reference>
<dbReference type="AlphaFoldDB" id="A0A8J7KGK8"/>
<comment type="caution">
    <text evidence="2">The sequence shown here is derived from an EMBL/GenBank/DDBJ whole genome shotgun (WGS) entry which is preliminary data.</text>
</comment>
<proteinExistence type="predicted"/>
<feature type="region of interest" description="Disordered" evidence="1">
    <location>
        <begin position="70"/>
        <end position="102"/>
    </location>
</feature>
<dbReference type="Pfam" id="PF25690">
    <property type="entry name" value="Phage_gp49"/>
    <property type="match status" value="1"/>
</dbReference>
<sequence>MSEDPFENVPDGTGYTVTLKEGTGYDAAWIVVRAKTADDVTEELKALVAAKLHENVKKVAALFRGGETAKPAAAAKGGGYSKPQGSGKPSSGRGGGGSKEVTVLDTETGEYCEHGEMTLVQGWSDKVQRTYKQLRCPERNYECNRWPS</sequence>